<evidence type="ECO:0000259" key="10">
    <source>
        <dbReference type="Pfam" id="PF25944"/>
    </source>
</evidence>
<dbReference type="InterPro" id="IPR006143">
    <property type="entry name" value="RND_pump_MFP"/>
</dbReference>
<dbReference type="InterPro" id="IPR058624">
    <property type="entry name" value="MdtA-like_HH"/>
</dbReference>
<dbReference type="EMBL" id="CP035704">
    <property type="protein sequence ID" value="QBB70106.1"/>
    <property type="molecule type" value="Genomic_DNA"/>
</dbReference>
<evidence type="ECO:0000256" key="6">
    <source>
        <dbReference type="ARBA" id="ARBA00023136"/>
    </source>
</evidence>
<feature type="domain" description="Multidrug resistance protein MdtA-like C-terminal permuted SH3" evidence="11">
    <location>
        <begin position="300"/>
        <end position="359"/>
    </location>
</feature>
<dbReference type="Pfam" id="PF25967">
    <property type="entry name" value="RND-MFP_C"/>
    <property type="match status" value="1"/>
</dbReference>
<dbReference type="NCBIfam" id="TIGR01730">
    <property type="entry name" value="RND_mfp"/>
    <property type="match status" value="1"/>
</dbReference>
<comment type="similarity">
    <text evidence="2">Belongs to the membrane fusion protein (MFP) (TC 8.A.1) family.</text>
</comment>
<dbReference type="Proteomes" id="UP000291562">
    <property type="component" value="Chromosome"/>
</dbReference>
<evidence type="ECO:0000256" key="5">
    <source>
        <dbReference type="ARBA" id="ARBA00022519"/>
    </source>
</evidence>
<evidence type="ECO:0000256" key="2">
    <source>
        <dbReference type="ARBA" id="ARBA00009477"/>
    </source>
</evidence>
<feature type="signal peptide" evidence="7">
    <location>
        <begin position="1"/>
        <end position="28"/>
    </location>
</feature>
<accession>A0A411HHW1</accession>
<dbReference type="Gene3D" id="1.10.287.470">
    <property type="entry name" value="Helix hairpin bin"/>
    <property type="match status" value="1"/>
</dbReference>
<dbReference type="Gene3D" id="2.40.50.100">
    <property type="match status" value="1"/>
</dbReference>
<dbReference type="InterPro" id="IPR058626">
    <property type="entry name" value="MdtA-like_b-barrel"/>
</dbReference>
<keyword evidence="5" id="KW-0997">Cell inner membrane</keyword>
<evidence type="ECO:0000259" key="9">
    <source>
        <dbReference type="Pfam" id="PF25917"/>
    </source>
</evidence>
<dbReference type="Gene3D" id="2.40.420.20">
    <property type="match status" value="1"/>
</dbReference>
<keyword evidence="4" id="KW-1003">Cell membrane</keyword>
<dbReference type="GO" id="GO:0015562">
    <property type="term" value="F:efflux transmembrane transporter activity"/>
    <property type="evidence" value="ECO:0007669"/>
    <property type="project" value="TreeGrafter"/>
</dbReference>
<dbReference type="InterPro" id="IPR058627">
    <property type="entry name" value="MdtA-like_C"/>
</dbReference>
<dbReference type="Gene3D" id="2.40.30.170">
    <property type="match status" value="1"/>
</dbReference>
<keyword evidence="7" id="KW-0732">Signal</keyword>
<keyword evidence="3" id="KW-0813">Transport</keyword>
<dbReference type="Pfam" id="PF25876">
    <property type="entry name" value="HH_MFP_RND"/>
    <property type="match status" value="1"/>
</dbReference>
<evidence type="ECO:0000256" key="3">
    <source>
        <dbReference type="ARBA" id="ARBA00022448"/>
    </source>
</evidence>
<name>A0A411HHW1_9GAMM</name>
<dbReference type="Pfam" id="PF25917">
    <property type="entry name" value="BSH_RND"/>
    <property type="match status" value="1"/>
</dbReference>
<evidence type="ECO:0000313" key="12">
    <source>
        <dbReference type="EMBL" id="QBB70106.1"/>
    </source>
</evidence>
<proteinExistence type="inferred from homology"/>
<evidence type="ECO:0000256" key="1">
    <source>
        <dbReference type="ARBA" id="ARBA00004533"/>
    </source>
</evidence>
<feature type="domain" description="Multidrug resistance protein MdtA-like alpha-helical hairpin" evidence="8">
    <location>
        <begin position="109"/>
        <end position="178"/>
    </location>
</feature>
<feature type="domain" description="Multidrug resistance protein MdtA-like barrel-sandwich hybrid" evidence="9">
    <location>
        <begin position="68"/>
        <end position="210"/>
    </location>
</feature>
<keyword evidence="6" id="KW-0472">Membrane</keyword>
<dbReference type="GO" id="GO:1990281">
    <property type="term" value="C:efflux pump complex"/>
    <property type="evidence" value="ECO:0007669"/>
    <property type="project" value="TreeGrafter"/>
</dbReference>
<dbReference type="OrthoDB" id="9783047at2"/>
<evidence type="ECO:0000256" key="4">
    <source>
        <dbReference type="ARBA" id="ARBA00022475"/>
    </source>
</evidence>
<keyword evidence="13" id="KW-1185">Reference proteome</keyword>
<sequence length="375" mass="38796">MYYMLSVTRKFSLRASATVLLATSIVLAGCAAPPPPAPVAAVPVSVVSAQKKTIPELISAVGTVEAINSVAVKSLVDGQLLESHVKDGEDVKAGQLLFKIDARPAQAALAQAEAAQAKDVAARDLAKAQVARYKPVADKGFVSADQMQQYVTAYEAAAASVKVDQANVGAAKLTQGYTNIYAPISGRAGRILVQAGNIVKANDTQALLVINQITPIYVSFSIPGQLVARVRSAQAQATLAVQASAEGMQDAASGQLAFVDNSVDQTTGTVKLRASFVNAGEQLWPGQFVNIALTLGSEIDAIVVPDAAVKAGPNGSYVFVINAQHHAELRSVTVARDAAGEVVIAKGLNEGDSVVTDGQSRLVDGTLVKTEAAKP</sequence>
<dbReference type="InterPro" id="IPR058625">
    <property type="entry name" value="MdtA-like_BSH"/>
</dbReference>
<feature type="chain" id="PRO_5019518716" evidence="7">
    <location>
        <begin position="29"/>
        <end position="375"/>
    </location>
</feature>
<evidence type="ECO:0000313" key="13">
    <source>
        <dbReference type="Proteomes" id="UP000291562"/>
    </source>
</evidence>
<gene>
    <name evidence="12" type="ORF">ELE36_06850</name>
</gene>
<comment type="subcellular location">
    <subcellularLocation>
        <location evidence="1">Cell inner membrane</location>
    </subcellularLocation>
</comment>
<feature type="domain" description="Multidrug resistance protein MdtA-like beta-barrel" evidence="10">
    <location>
        <begin position="215"/>
        <end position="296"/>
    </location>
</feature>
<evidence type="ECO:0000259" key="8">
    <source>
        <dbReference type="Pfam" id="PF25876"/>
    </source>
</evidence>
<protein>
    <submittedName>
        <fullName evidence="12">Efflux RND transporter periplasmic adaptor subunit</fullName>
    </submittedName>
</protein>
<evidence type="ECO:0000256" key="7">
    <source>
        <dbReference type="SAM" id="SignalP"/>
    </source>
</evidence>
<dbReference type="GO" id="GO:0005886">
    <property type="term" value="C:plasma membrane"/>
    <property type="evidence" value="ECO:0007669"/>
    <property type="project" value="UniProtKB-SubCell"/>
</dbReference>
<dbReference type="KEGG" id="xbc:ELE36_06850"/>
<dbReference type="PANTHER" id="PTHR30469">
    <property type="entry name" value="MULTIDRUG RESISTANCE PROTEIN MDTA"/>
    <property type="match status" value="1"/>
</dbReference>
<dbReference type="FunFam" id="2.40.420.20:FF:000001">
    <property type="entry name" value="Efflux RND transporter periplasmic adaptor subunit"/>
    <property type="match status" value="1"/>
</dbReference>
<dbReference type="Pfam" id="PF25944">
    <property type="entry name" value="Beta-barrel_RND"/>
    <property type="match status" value="1"/>
</dbReference>
<organism evidence="12 13">
    <name type="scientific">Pseudolysobacter antarcticus</name>
    <dbReference type="NCBI Taxonomy" id="2511995"/>
    <lineage>
        <taxon>Bacteria</taxon>
        <taxon>Pseudomonadati</taxon>
        <taxon>Pseudomonadota</taxon>
        <taxon>Gammaproteobacteria</taxon>
        <taxon>Lysobacterales</taxon>
        <taxon>Rhodanobacteraceae</taxon>
        <taxon>Pseudolysobacter</taxon>
    </lineage>
</organism>
<dbReference type="SUPFAM" id="SSF111369">
    <property type="entry name" value="HlyD-like secretion proteins"/>
    <property type="match status" value="1"/>
</dbReference>
<reference evidence="12 13" key="1">
    <citation type="submission" date="2019-01" db="EMBL/GenBank/DDBJ databases">
        <title>Pseudolysobacter antarctica gen. nov., sp. nov., isolated from Fildes Peninsula, Antarctica.</title>
        <authorList>
            <person name="Wei Z."/>
            <person name="Peng F."/>
        </authorList>
    </citation>
    <scope>NUCLEOTIDE SEQUENCE [LARGE SCALE GENOMIC DNA]</scope>
    <source>
        <strain evidence="12 13">AQ6-296</strain>
    </source>
</reference>
<dbReference type="PANTHER" id="PTHR30469:SF36">
    <property type="entry name" value="BLL3903 PROTEIN"/>
    <property type="match status" value="1"/>
</dbReference>
<evidence type="ECO:0000259" key="11">
    <source>
        <dbReference type="Pfam" id="PF25967"/>
    </source>
</evidence>
<dbReference type="AlphaFoldDB" id="A0A411HHW1"/>